<dbReference type="SUPFAM" id="SSF54637">
    <property type="entry name" value="Thioesterase/thiol ester dehydrase-isomerase"/>
    <property type="match status" value="1"/>
</dbReference>
<dbReference type="InterPro" id="IPR029069">
    <property type="entry name" value="HotDog_dom_sf"/>
</dbReference>
<dbReference type="GO" id="GO:0016289">
    <property type="term" value="F:acyl-CoA hydrolase activity"/>
    <property type="evidence" value="ECO:0007669"/>
    <property type="project" value="TreeGrafter"/>
</dbReference>
<keyword evidence="1" id="KW-0378">Hydrolase</keyword>
<dbReference type="PANTHER" id="PTHR42856:SF1">
    <property type="entry name" value="ACYL-COENZYME A THIOESTERASE PAAI"/>
    <property type="match status" value="1"/>
</dbReference>
<evidence type="ECO:0000259" key="2">
    <source>
        <dbReference type="Pfam" id="PF03061"/>
    </source>
</evidence>
<dbReference type="Proteomes" id="UP000036932">
    <property type="component" value="Unassembled WGS sequence"/>
</dbReference>
<dbReference type="Pfam" id="PF03061">
    <property type="entry name" value="4HBT"/>
    <property type="match status" value="1"/>
</dbReference>
<sequence>MDPTHTNPDTKAGQPDFDLEAYVETMTKAAEPTFWGYLGCKLASASPEAVVVTLDAQPHHMNMMGIVHGGVLSSLMDNAMGIAVMLERPGESTVTSNLNVHFLMPARAGMLTVTASIVHQTHRSVTTECKITNGKGELVAISTGSFRVK</sequence>
<dbReference type="CDD" id="cd03443">
    <property type="entry name" value="PaaI_thioesterase"/>
    <property type="match status" value="1"/>
</dbReference>
<evidence type="ECO:0000313" key="3">
    <source>
        <dbReference type="EMBL" id="KOR87551.1"/>
    </source>
</evidence>
<protein>
    <submittedName>
        <fullName evidence="3">Thioesterase</fullName>
    </submittedName>
</protein>
<dbReference type="PATRIC" id="fig|1705565.3.peg.237"/>
<accession>A0A0M1NZA6</accession>
<gene>
    <name evidence="3" type="ORF">AM231_16700</name>
</gene>
<evidence type="ECO:0000256" key="1">
    <source>
        <dbReference type="ARBA" id="ARBA00022801"/>
    </source>
</evidence>
<dbReference type="PANTHER" id="PTHR42856">
    <property type="entry name" value="ACYL-COENZYME A THIOESTERASE PAAI"/>
    <property type="match status" value="1"/>
</dbReference>
<dbReference type="EMBL" id="LIUT01000002">
    <property type="protein sequence ID" value="KOR87551.1"/>
    <property type="molecule type" value="Genomic_DNA"/>
</dbReference>
<keyword evidence="4" id="KW-1185">Reference proteome</keyword>
<dbReference type="RefSeq" id="WP_054403705.1">
    <property type="nucleotide sequence ID" value="NZ_LIUT01000002.1"/>
</dbReference>
<organism evidence="3 4">
    <name type="scientific">Paenibacillus solani</name>
    <dbReference type="NCBI Taxonomy" id="1705565"/>
    <lineage>
        <taxon>Bacteria</taxon>
        <taxon>Bacillati</taxon>
        <taxon>Bacillota</taxon>
        <taxon>Bacilli</taxon>
        <taxon>Bacillales</taxon>
        <taxon>Paenibacillaceae</taxon>
        <taxon>Paenibacillus</taxon>
    </lineage>
</organism>
<proteinExistence type="predicted"/>
<dbReference type="Gene3D" id="3.10.129.10">
    <property type="entry name" value="Hotdog Thioesterase"/>
    <property type="match status" value="1"/>
</dbReference>
<comment type="caution">
    <text evidence="3">The sequence shown here is derived from an EMBL/GenBank/DDBJ whole genome shotgun (WGS) entry which is preliminary data.</text>
</comment>
<dbReference type="NCBIfam" id="TIGR00369">
    <property type="entry name" value="unchar_dom_1"/>
    <property type="match status" value="1"/>
</dbReference>
<name>A0A0M1NZA6_9BACL</name>
<dbReference type="InterPro" id="IPR052723">
    <property type="entry name" value="Acyl-CoA_thioesterase_PaaI"/>
</dbReference>
<evidence type="ECO:0000313" key="4">
    <source>
        <dbReference type="Proteomes" id="UP000036932"/>
    </source>
</evidence>
<feature type="domain" description="Thioesterase" evidence="2">
    <location>
        <begin position="64"/>
        <end position="140"/>
    </location>
</feature>
<dbReference type="InterPro" id="IPR006683">
    <property type="entry name" value="Thioestr_dom"/>
</dbReference>
<reference evidence="4" key="1">
    <citation type="submission" date="2015-08" db="EMBL/GenBank/DDBJ databases">
        <title>Genome sequencing project for genomic taxonomy and phylogenomics of Bacillus-like bacteria.</title>
        <authorList>
            <person name="Liu B."/>
            <person name="Wang J."/>
            <person name="Zhu Y."/>
            <person name="Liu G."/>
            <person name="Chen Q."/>
            <person name="Chen Z."/>
            <person name="Lan J."/>
            <person name="Che J."/>
            <person name="Ge C."/>
            <person name="Shi H."/>
            <person name="Pan Z."/>
            <person name="Liu X."/>
        </authorList>
    </citation>
    <scope>NUCLEOTIDE SEQUENCE [LARGE SCALE GENOMIC DNA]</scope>
    <source>
        <strain evidence="4">FJAT-22460</strain>
    </source>
</reference>
<dbReference type="AlphaFoldDB" id="A0A0M1NZA6"/>
<dbReference type="InterPro" id="IPR003736">
    <property type="entry name" value="PAAI_dom"/>
</dbReference>
<dbReference type="OrthoDB" id="2139465at2"/>